<dbReference type="Pfam" id="PF02138">
    <property type="entry name" value="Beach"/>
    <property type="match status" value="1"/>
</dbReference>
<dbReference type="InterPro" id="IPR015943">
    <property type="entry name" value="WD40/YVTN_repeat-like_dom_sf"/>
</dbReference>
<dbReference type="InterPro" id="IPR036322">
    <property type="entry name" value="WD40_repeat_dom_sf"/>
</dbReference>
<gene>
    <name evidence="7" type="ORF">VP01_101g1</name>
</gene>
<evidence type="ECO:0000256" key="4">
    <source>
        <dbReference type="SAM" id="MobiDB-lite"/>
    </source>
</evidence>
<dbReference type="InterPro" id="IPR036372">
    <property type="entry name" value="BEACH_dom_sf"/>
</dbReference>
<feature type="domain" description="BEACH-type PH" evidence="6">
    <location>
        <begin position="2189"/>
        <end position="2320"/>
    </location>
</feature>
<feature type="region of interest" description="Disordered" evidence="4">
    <location>
        <begin position="2142"/>
        <end position="2177"/>
    </location>
</feature>
<evidence type="ECO:0000259" key="6">
    <source>
        <dbReference type="PROSITE" id="PS51783"/>
    </source>
</evidence>
<feature type="compositionally biased region" description="Polar residues" evidence="4">
    <location>
        <begin position="2153"/>
        <end position="2163"/>
    </location>
</feature>
<dbReference type="PROSITE" id="PS50294">
    <property type="entry name" value="WD_REPEATS_REGION"/>
    <property type="match status" value="1"/>
</dbReference>
<dbReference type="InterPro" id="IPR023362">
    <property type="entry name" value="PH-BEACH_dom"/>
</dbReference>
<dbReference type="Pfam" id="PF00400">
    <property type="entry name" value="WD40"/>
    <property type="match status" value="1"/>
</dbReference>
<feature type="domain" description="BEACH" evidence="5">
    <location>
        <begin position="2331"/>
        <end position="2649"/>
    </location>
</feature>
<dbReference type="STRING" id="27349.A0A0L6VV83"/>
<dbReference type="SMART" id="SM01026">
    <property type="entry name" value="Beach"/>
    <property type="match status" value="1"/>
</dbReference>
<dbReference type="CDD" id="cd06071">
    <property type="entry name" value="Beach"/>
    <property type="match status" value="1"/>
</dbReference>
<dbReference type="CDD" id="cd00065">
    <property type="entry name" value="FYVE_like_SF"/>
    <property type="match status" value="1"/>
</dbReference>
<dbReference type="Pfam" id="PF14844">
    <property type="entry name" value="PH_BEACH"/>
    <property type="match status" value="1"/>
</dbReference>
<evidence type="ECO:0000256" key="3">
    <source>
        <dbReference type="PROSITE-ProRule" id="PRU00221"/>
    </source>
</evidence>
<feature type="region of interest" description="Disordered" evidence="4">
    <location>
        <begin position="821"/>
        <end position="841"/>
    </location>
</feature>
<dbReference type="EMBL" id="LAVV01000222">
    <property type="protein sequence ID" value="KNZ64517.1"/>
    <property type="molecule type" value="Genomic_DNA"/>
</dbReference>
<dbReference type="PROSITE" id="PS51783">
    <property type="entry name" value="PH_BEACH"/>
    <property type="match status" value="1"/>
</dbReference>
<dbReference type="SUPFAM" id="SSF81837">
    <property type="entry name" value="BEACH domain"/>
    <property type="match status" value="1"/>
</dbReference>
<organism evidence="7 8">
    <name type="scientific">Puccinia sorghi</name>
    <dbReference type="NCBI Taxonomy" id="27349"/>
    <lineage>
        <taxon>Eukaryota</taxon>
        <taxon>Fungi</taxon>
        <taxon>Dikarya</taxon>
        <taxon>Basidiomycota</taxon>
        <taxon>Pucciniomycotina</taxon>
        <taxon>Pucciniomycetes</taxon>
        <taxon>Pucciniales</taxon>
        <taxon>Pucciniaceae</taxon>
        <taxon>Puccinia</taxon>
    </lineage>
</organism>
<evidence type="ECO:0000259" key="5">
    <source>
        <dbReference type="PROSITE" id="PS50197"/>
    </source>
</evidence>
<feature type="compositionally biased region" description="Polar residues" evidence="4">
    <location>
        <begin position="1884"/>
        <end position="1907"/>
    </location>
</feature>
<dbReference type="PANTHER" id="PTHR46108:SF4">
    <property type="entry name" value="BLUE CHEESE"/>
    <property type="match status" value="1"/>
</dbReference>
<dbReference type="InterPro" id="IPR051944">
    <property type="entry name" value="BEACH_domain_protein"/>
</dbReference>
<dbReference type="CDD" id="cd01201">
    <property type="entry name" value="PH_BEACH"/>
    <property type="match status" value="1"/>
</dbReference>
<sequence length="3028" mass="336843">MLNRLRSSSIGSLIDLASPRSEVETAKPYLPHSAPNRQNSLNLAPINRVPCTSSPLSGHSRKSNRTPQISPQAERALTVSKRELTEVIELLQQVRPNDLSQTRALLSLMVAILSDTPKCREAMKENAGFLTLVTVLASLDTDVLREAEPTNLTEDETAPGPEPTTLIEDKSESKSTRLRRVPSISVSSDTQFCLTDSPKPACKSPQSNAELQEERDAVATLVFKCLALALSNHRENQLFFSTKLGFKLVLDALRLSNFIPQSRAGNQSNWLSAHQRRQKIEKLFGIVFSFIAADFSCVDVFSAVRIKLNQQRETNTSSQNLASLDSEATSHLDPHPTNRGGQGHCAAPMLSKLDHDSKYSKLAALLREVISDRVKPLRVEIADAVLVLFALHADLFHSADSSLETLEDNYELYFLSLKAIDILAASSRHSQIALNSVELTAILLERLALQPSYTSSPPASKSPSNEPNAFPSAGLEPWNPKPSVSGSNKIINRHGDKHCRQVAKAIVTHMLQLGTSPREARMLFRHAVKRHETGSSGGKEVLDEDSLDLILSGLRSSNCPPFIHFGASKAGCAYAVLDSLGANPFPPVQTSGWSFVTWLQIESFVKGSEAPLELLTISDPDEECFVQIAISRSSVTIQTARPSPMTSASSADSTIAARKSTESLQGAAKATCAHAIAEFTNVTLELGRFYHFAVVQRPGNKTSSSNVSLFIDGERVGLLPISWPKNHGLQRRSACFGSMPSQLSSSTGSSYLHAADGLDRPRWNISGCWLFNQALSDDTLFVMSTLGPKIFTCFQDALGSFQTYSSSTLLNLKIDNLRHQAPKSKMHPDQSVPRSIPPPSTASALTNSPLIKAVKEPASAFIPQRSIYFALSAKNGIVIPDHLRQTQAQYDDIDCGNYMEQIYTPINPPSFDHQASSDKVTLASGPTSSAFGPIFANGILNASIPNSKASHYFMDPLDCSGCALNSSPMTPSSSKDPASHSITNRQILELIGEVKLCSPKRLDDSIWTASGSIFLVRLIQLSSTEKHLMMTLQIFFEAINHNWRLSEDAEKIQAYETLGLLLRSKAHLITPPVHRTLLRFAGIMVNDSPNASSPSPDQPYDSSLSEKLTSAAEPELEHYKNGLRHSVITNPLAFRFLLLDFDLWSLTALSVQRFHFESLCGLIETSIWSRFSMKRISKMNLLPKMLHALRNGQFSVSSQRGEVVPAYIRLLGCVLKAQFTSQVIRHLASYLTASLTPEQSSKNELLVGGPTTDDLKDHQGTQSTQAKLHVPVADAKSMSTSVTLDEPIMVLKVLHDLLLSPNDQESCSYITQFLKAINASKWLLMFFRKATHPEVISYSLRILVRLIQTQDFRWLQHFKNTLAGFTIMRSVLTKACFQDESILVTTLSLLSQVDIRTVPMFSTTSTRSAAPGSTPLMSKDDLQGVIRSIRGIPNELVTPEMLPIIISLLKPVYVVNCSEKNMTSIYVMEWLNLRMESQDDGWNEMLGDKDIVKLWANYVTLLSCLPRQESLRPVPEELQDEIPSDIVPRSPEASCLSSFPLSFVSTGLDPAAKPQAGVVTASLPSHEPCDPYSPVGSRSKNKRPISNRQSRLGTPTVTLTVTVPTTLMINGEAAPCTSPCAQEGSSAPGLQDFQPEMLEHLIEDSDYTSTATSLHCYDFAPEDVIQNLSGITDSFLMNFLFDQHSNLSHSKHAESDSGRAFEKNLRVNRLDQLLTLVVNRSGNDRPWITPFFNKVIEMIIFQTDPGSVPWDWLISTLADGYLSGWLQPNAASVSQLATFFLARNIPGSIGPLGDLLLIALTNRYTSSPDVLLEQLCSHHLASLIAAVPSELVPRLVYILTQYLSRPPNLRTSASDVLKLLFSYHPLILEEFCLNIDSSDSTTERLASLSMGSETSDPPSTADHSMSQVERDLSKVLQMKPDELREVLEKSSSINLTGKLDWIQFVTESEMKANRTRSHMQNQSRVMWTEYSNKGVIESRRLENVIKKLEVWAKSVKEIDAARFANLRQDNFDTKHYLEMQLSKRVGELYRPFSILTQAQDNSATYWALDSTEGPSRQRRKLRKLGQKLVTHATQMPKIRHHRMRSLGASRRDSYRSEEISDESKRKLDENSPTSPTPQELPLPASEIWGEESGEYDDVRIRGNTAKETPPLRNLTSKKSSLDQTVGKRNDEEAEDFNEDKSRRILKSLEAGDVIQGVWNVEQVIGLDTCPALFLMAKNNIYIIDGFFQRSNGELVNSWEAWEERDPHLRTLASLSRQTAKLNSRAAAHQTRRWSYSDIVSISSRKWLFRDICIEILFADGRSRLLTFSNNKREEALKRLTHCIRRSVGPEILSHMNLPLKSQTELWQNGQLSNQAYLLYLNDAAGRTYRDLTQHPVFPWILADYTSSTLDLEKPESFRKLDLPMGAQTETRKRMLPCDFIERFRSLEEFGTIGDERMKPAHYMTHYSSAVVVCGFLIRLQPFCDHFIEIQGSFDHADVRRISPPQLTVTNSPALRTFWSMHRAWLSASEQSRSDVRELIPEFFHCPEFLLNLNNLSLGSRQEGGAPIDHVELPPWAHGDPRLFVELHREALESDFVSANIHHWIDLIFGYKQRGQAALDAVNVFQEVSYEGTVSLDAIADERERSSVLGAMCNWGLTPSQIFETPHPARAKQPKHALEPRSMITALTCSALIQSIVPIRDIKQPIGQIHPRMNLDKIFVSGPQSLLVPPNATHRLDWDFLDQTLRIFDSTHSLCATFEGVSSQHISSACFADQRTLATGSTDSTVSLWRFAWLPNGGAHLQQIEVLRGHSAPITCLVASRTLSILVSGAEDGLAMIWDLNRALLVHSLPHSNSVSFAAISESTGDIATCSQNTVRVWSINGDLLSTLSTSHHTTDSITACCWSLAEVKPLLVTGHRAGRLMFWQRRSVHAENPNEPWKMELVNEVYHERNNTYSEVRALAMTERTLLSGDSLGRLFCWSLPGSACTLPDSITSCCMLCEHKFGILEGKRRCSCCSAIVCSSCQDTVPGWSNKCCLSCLPKLMKLVVRR</sequence>
<keyword evidence="2" id="KW-0677">Repeat</keyword>
<dbReference type="Gene3D" id="2.130.10.10">
    <property type="entry name" value="YVTN repeat-like/Quinoprotein amine dehydrogenase"/>
    <property type="match status" value="2"/>
</dbReference>
<feature type="region of interest" description="Disordered" evidence="4">
    <location>
        <begin position="454"/>
        <end position="491"/>
    </location>
</feature>
<dbReference type="Gene3D" id="2.30.29.30">
    <property type="entry name" value="Pleckstrin-homology domain (PH domain)/Phosphotyrosine-binding domain (PTB)"/>
    <property type="match status" value="1"/>
</dbReference>
<keyword evidence="8" id="KW-1185">Reference proteome</keyword>
<dbReference type="VEuPathDB" id="FungiDB:VP01_101g1"/>
<feature type="region of interest" description="Disordered" evidence="4">
    <location>
        <begin position="147"/>
        <end position="183"/>
    </location>
</feature>
<evidence type="ECO:0000313" key="7">
    <source>
        <dbReference type="EMBL" id="KNZ64517.1"/>
    </source>
</evidence>
<dbReference type="SMART" id="SM00320">
    <property type="entry name" value="WD40"/>
    <property type="match status" value="4"/>
</dbReference>
<dbReference type="PANTHER" id="PTHR46108">
    <property type="entry name" value="BLUE CHEESE"/>
    <property type="match status" value="1"/>
</dbReference>
<dbReference type="PROSITE" id="PS50197">
    <property type="entry name" value="BEACH"/>
    <property type="match status" value="1"/>
</dbReference>
<dbReference type="Pfam" id="PF23295">
    <property type="entry name" value="Arm_4"/>
    <property type="match status" value="1"/>
</dbReference>
<evidence type="ECO:0008006" key="9">
    <source>
        <dbReference type="Google" id="ProtNLM"/>
    </source>
</evidence>
<feature type="region of interest" description="Disordered" evidence="4">
    <location>
        <begin position="2069"/>
        <end position="2128"/>
    </location>
</feature>
<evidence type="ECO:0000256" key="2">
    <source>
        <dbReference type="ARBA" id="ARBA00022737"/>
    </source>
</evidence>
<dbReference type="SUPFAM" id="SSF57903">
    <property type="entry name" value="FYVE/PHD zinc finger"/>
    <property type="match status" value="1"/>
</dbReference>
<dbReference type="Proteomes" id="UP000037035">
    <property type="component" value="Unassembled WGS sequence"/>
</dbReference>
<dbReference type="PROSITE" id="PS00678">
    <property type="entry name" value="WD_REPEATS_1"/>
    <property type="match status" value="1"/>
</dbReference>
<dbReference type="SUPFAM" id="SSF49899">
    <property type="entry name" value="Concanavalin A-like lectins/glucanases"/>
    <property type="match status" value="1"/>
</dbReference>
<dbReference type="Gene3D" id="1.10.1540.10">
    <property type="entry name" value="BEACH domain"/>
    <property type="match status" value="1"/>
</dbReference>
<dbReference type="SUPFAM" id="SSF50729">
    <property type="entry name" value="PH domain-like"/>
    <property type="match status" value="1"/>
</dbReference>
<feature type="repeat" description="WD" evidence="3">
    <location>
        <begin position="2786"/>
        <end position="2827"/>
    </location>
</feature>
<feature type="region of interest" description="Disordered" evidence="4">
    <location>
        <begin position="27"/>
        <end position="74"/>
    </location>
</feature>
<dbReference type="PROSITE" id="PS50082">
    <property type="entry name" value="WD_REPEATS_2"/>
    <property type="match status" value="1"/>
</dbReference>
<dbReference type="InterPro" id="IPR011993">
    <property type="entry name" value="PH-like_dom_sf"/>
</dbReference>
<dbReference type="SUPFAM" id="SSF50978">
    <property type="entry name" value="WD40 repeat-like"/>
    <property type="match status" value="1"/>
</dbReference>
<evidence type="ECO:0000256" key="1">
    <source>
        <dbReference type="ARBA" id="ARBA00022574"/>
    </source>
</evidence>
<evidence type="ECO:0000313" key="8">
    <source>
        <dbReference type="Proteomes" id="UP000037035"/>
    </source>
</evidence>
<dbReference type="InterPro" id="IPR013320">
    <property type="entry name" value="ConA-like_dom_sf"/>
</dbReference>
<dbReference type="InterPro" id="IPR019775">
    <property type="entry name" value="WD40_repeat_CS"/>
</dbReference>
<comment type="caution">
    <text evidence="7">The sequence shown here is derived from an EMBL/GenBank/DDBJ whole genome shotgun (WGS) entry which is preliminary data.</text>
</comment>
<name>A0A0L6VV83_9BASI</name>
<feature type="region of interest" description="Disordered" evidence="4">
    <location>
        <begin position="1884"/>
        <end position="1909"/>
    </location>
</feature>
<feature type="region of interest" description="Disordered" evidence="4">
    <location>
        <begin position="1562"/>
        <end position="1590"/>
    </location>
</feature>
<dbReference type="InterPro" id="IPR000409">
    <property type="entry name" value="BEACH_dom"/>
</dbReference>
<feature type="compositionally biased region" description="Polar residues" evidence="4">
    <location>
        <begin position="454"/>
        <end position="467"/>
    </location>
</feature>
<reference evidence="7 8" key="1">
    <citation type="submission" date="2015-08" db="EMBL/GenBank/DDBJ databases">
        <title>Next Generation Sequencing and Analysis of the Genome of Puccinia sorghi L Schw, the Causal Agent of Maize Common Rust.</title>
        <authorList>
            <person name="Rochi L."/>
            <person name="Burguener G."/>
            <person name="Darino M."/>
            <person name="Turjanski A."/>
            <person name="Kreff E."/>
            <person name="Dieguez M.J."/>
            <person name="Sacco F."/>
        </authorList>
    </citation>
    <scope>NUCLEOTIDE SEQUENCE [LARGE SCALE GENOMIC DNA]</scope>
    <source>
        <strain evidence="7 8">RO10H11247</strain>
    </source>
</reference>
<accession>A0A0L6VV83</accession>
<proteinExistence type="predicted"/>
<keyword evidence="1 3" id="KW-0853">WD repeat</keyword>
<dbReference type="InterPro" id="IPR001680">
    <property type="entry name" value="WD40_rpt"/>
</dbReference>
<dbReference type="InterPro" id="IPR011011">
    <property type="entry name" value="Znf_FYVE_PHD"/>
</dbReference>
<dbReference type="InterPro" id="IPR056252">
    <property type="entry name" value="Alfy-like_Arm-like"/>
</dbReference>
<protein>
    <recommendedName>
        <fullName evidence="9">BEACH domain-containing protein</fullName>
    </recommendedName>
</protein>
<feature type="compositionally biased region" description="Basic and acidic residues" evidence="4">
    <location>
        <begin position="2089"/>
        <end position="2109"/>
    </location>
</feature>
<dbReference type="OrthoDB" id="2502358at2759"/>